<dbReference type="AlphaFoldDB" id="D7DAD0"/>
<evidence type="ECO:0000256" key="1">
    <source>
        <dbReference type="ARBA" id="ARBA00005943"/>
    </source>
</evidence>
<dbReference type="PROSITE" id="PS00961">
    <property type="entry name" value="RIBOSOMAL_S28E"/>
    <property type="match status" value="1"/>
</dbReference>
<organism evidence="6 7">
    <name type="scientific">Staphylothermus hellenicus (strain DSM 12710 / JCM 10830 / BK20S6-10-b1 / P8)</name>
    <dbReference type="NCBI Taxonomy" id="591019"/>
    <lineage>
        <taxon>Archaea</taxon>
        <taxon>Thermoproteota</taxon>
        <taxon>Thermoprotei</taxon>
        <taxon>Desulfurococcales</taxon>
        <taxon>Desulfurococcaceae</taxon>
        <taxon>Staphylothermus</taxon>
    </lineage>
</organism>
<dbReference type="Pfam" id="PF01200">
    <property type="entry name" value="Ribosomal_S28e"/>
    <property type="match status" value="1"/>
</dbReference>
<evidence type="ECO:0000313" key="6">
    <source>
        <dbReference type="EMBL" id="ADI32726.1"/>
    </source>
</evidence>
<dbReference type="HOGENOM" id="CLU_178987_2_0_2"/>
<dbReference type="InterPro" id="IPR000289">
    <property type="entry name" value="Ribosomal_eS28"/>
</dbReference>
<evidence type="ECO:0000313" key="7">
    <source>
        <dbReference type="Proteomes" id="UP000002573"/>
    </source>
</evidence>
<name>D7DAD0_STAHD</name>
<evidence type="ECO:0000256" key="3">
    <source>
        <dbReference type="ARBA" id="ARBA00023274"/>
    </source>
</evidence>
<dbReference type="HAMAP" id="MF_00292">
    <property type="entry name" value="Ribosomal_eS28"/>
    <property type="match status" value="1"/>
</dbReference>
<dbReference type="eggNOG" id="arCOG04314">
    <property type="taxonomic scope" value="Archaea"/>
</dbReference>
<dbReference type="GeneID" id="9234934"/>
<evidence type="ECO:0000256" key="2">
    <source>
        <dbReference type="ARBA" id="ARBA00022980"/>
    </source>
</evidence>
<dbReference type="STRING" id="591019.Shell_1641"/>
<keyword evidence="2 5" id="KW-0689">Ribosomal protein</keyword>
<dbReference type="NCBIfam" id="NF003080">
    <property type="entry name" value="PRK04007.1"/>
    <property type="match status" value="1"/>
</dbReference>
<dbReference type="GO" id="GO:0030490">
    <property type="term" value="P:maturation of SSU-rRNA"/>
    <property type="evidence" value="ECO:0007669"/>
    <property type="project" value="TreeGrafter"/>
</dbReference>
<dbReference type="GO" id="GO:0003735">
    <property type="term" value="F:structural constituent of ribosome"/>
    <property type="evidence" value="ECO:0007669"/>
    <property type="project" value="InterPro"/>
</dbReference>
<proteinExistence type="inferred from homology"/>
<dbReference type="PANTHER" id="PTHR10769">
    <property type="entry name" value="40S RIBOSOMAL PROTEIN S28"/>
    <property type="match status" value="1"/>
</dbReference>
<dbReference type="PANTHER" id="PTHR10769:SF3">
    <property type="entry name" value="SMALL RIBOSOMAL SUBUNIT PROTEIN ES28"/>
    <property type="match status" value="1"/>
</dbReference>
<evidence type="ECO:0000256" key="5">
    <source>
        <dbReference type="HAMAP-Rule" id="MF_00292"/>
    </source>
</evidence>
<dbReference type="KEGG" id="shc:Shell_1641"/>
<dbReference type="OrthoDB" id="7620at2157"/>
<reference evidence="7" key="1">
    <citation type="submission" date="2010-05" db="EMBL/GenBank/DDBJ databases">
        <title>Complete sequence of Staphylothermus hellenicus DSM 12710.</title>
        <authorList>
            <consortium name="US DOE Joint Genome Institute"/>
            <person name="Lucas S."/>
            <person name="Copeland A."/>
            <person name="Lapidus A."/>
            <person name="Cheng J.-F."/>
            <person name="Bruce D."/>
            <person name="Goodwin L."/>
            <person name="Pitluck S."/>
            <person name="Davenport K."/>
            <person name="Detter J.C."/>
            <person name="Han C."/>
            <person name="Tapia R."/>
            <person name="Larimer F."/>
            <person name="Land M."/>
            <person name="Hauser L."/>
            <person name="Kyrpides N."/>
            <person name="Mikhailova N."/>
            <person name="Anderson I.J."/>
            <person name="Woyke T."/>
        </authorList>
    </citation>
    <scope>NUCLEOTIDE SEQUENCE [LARGE SCALE GENOMIC DNA]</scope>
    <source>
        <strain evidence="7">DSM 12710 / JCM 10830 / BK20S6-10-b1 / P8</strain>
    </source>
</reference>
<dbReference type="InterPro" id="IPR012340">
    <property type="entry name" value="NA-bd_OB-fold"/>
</dbReference>
<dbReference type="EMBL" id="CP002051">
    <property type="protein sequence ID" value="ADI32726.1"/>
    <property type="molecule type" value="Genomic_DNA"/>
</dbReference>
<comment type="similarity">
    <text evidence="1 5">Belongs to the eukaryotic ribosomal protein eS28 family.</text>
</comment>
<keyword evidence="7" id="KW-1185">Reference proteome</keyword>
<dbReference type="GO" id="GO:0022627">
    <property type="term" value="C:cytosolic small ribosomal subunit"/>
    <property type="evidence" value="ECO:0007669"/>
    <property type="project" value="TreeGrafter"/>
</dbReference>
<dbReference type="GO" id="GO:0000028">
    <property type="term" value="P:ribosomal small subunit assembly"/>
    <property type="evidence" value="ECO:0007669"/>
    <property type="project" value="TreeGrafter"/>
</dbReference>
<dbReference type="CDD" id="cd04457">
    <property type="entry name" value="S1_S28E"/>
    <property type="match status" value="1"/>
</dbReference>
<dbReference type="GO" id="GO:0006412">
    <property type="term" value="P:translation"/>
    <property type="evidence" value="ECO:0007669"/>
    <property type="project" value="UniProtKB-UniRule"/>
</dbReference>
<protein>
    <recommendedName>
        <fullName evidence="4 5">Small ribosomal subunit protein eS28</fullName>
    </recommendedName>
</protein>
<dbReference type="InterPro" id="IPR028626">
    <property type="entry name" value="Ribosomal_eS28_CS"/>
</dbReference>
<evidence type="ECO:0000256" key="4">
    <source>
        <dbReference type="ARBA" id="ARBA00035146"/>
    </source>
</evidence>
<accession>D7DAD0</accession>
<dbReference type="FunFam" id="2.40.50.140:FF:000145">
    <property type="entry name" value="30S ribosomal protein S28e"/>
    <property type="match status" value="1"/>
</dbReference>
<keyword evidence="3 5" id="KW-0687">Ribonucleoprotein</keyword>
<dbReference type="RefSeq" id="WP_013143923.1">
    <property type="nucleotide sequence ID" value="NC_014205.1"/>
</dbReference>
<gene>
    <name evidence="5" type="primary">rps28e</name>
    <name evidence="6" type="ordered locus">Shell_1641</name>
</gene>
<dbReference type="Proteomes" id="UP000002573">
    <property type="component" value="Chromosome"/>
</dbReference>
<sequence length="89" mass="9972">MSGEEAKKKIVAEQPEVNIIEEIGFPAEVIQIVGRTGVTGEIIQVRVRVLEGRDKGRIITRNVKGPVRLGDILILRETEREARKLSGRR</sequence>
<dbReference type="SUPFAM" id="SSF50249">
    <property type="entry name" value="Nucleic acid-binding proteins"/>
    <property type="match status" value="1"/>
</dbReference>
<dbReference type="Gene3D" id="2.40.50.140">
    <property type="entry name" value="Nucleic acid-binding proteins"/>
    <property type="match status" value="1"/>
</dbReference>
<reference evidence="6 7" key="2">
    <citation type="journal article" date="2011" name="Stand. Genomic Sci.">
        <title>Complete genome sequence of Staphylothermus hellenicus P8.</title>
        <authorList>
            <person name="Anderson I."/>
            <person name="Wirth R."/>
            <person name="Lucas S."/>
            <person name="Copeland A."/>
            <person name="Lapidus A."/>
            <person name="Cheng J.F."/>
            <person name="Goodwin L."/>
            <person name="Pitluck S."/>
            <person name="Davenport K."/>
            <person name="Detter J.C."/>
            <person name="Han C."/>
            <person name="Tapia R."/>
            <person name="Land M."/>
            <person name="Hauser L."/>
            <person name="Pati A."/>
            <person name="Mikhailova N."/>
            <person name="Woyke T."/>
            <person name="Klenk H.P."/>
            <person name="Kyrpides N."/>
            <person name="Ivanova N."/>
        </authorList>
    </citation>
    <scope>NUCLEOTIDE SEQUENCE [LARGE SCALE GENOMIC DNA]</scope>
    <source>
        <strain evidence="7">DSM 12710 / JCM 10830 / BK20S6-10-b1 / P8</strain>
    </source>
</reference>